<keyword evidence="26" id="KW-0143">Chaperone</keyword>
<dbReference type="Pfam" id="PF00493">
    <property type="entry name" value="MCM"/>
    <property type="match status" value="1"/>
</dbReference>
<evidence type="ECO:0000256" key="2">
    <source>
        <dbReference type="ARBA" id="ARBA00004123"/>
    </source>
</evidence>
<feature type="disulfide bond" evidence="34">
    <location>
        <begin position="1063"/>
        <end position="1098"/>
    </location>
</feature>
<dbReference type="FunFam" id="3.40.50.300:FF:000138">
    <property type="entry name" value="DNA helicase"/>
    <property type="match status" value="1"/>
</dbReference>
<reference evidence="38 39" key="1">
    <citation type="submission" date="2019-06" db="EMBL/GenBank/DDBJ databases">
        <title>A chromosomal-level reference genome of Carpinus fangiana (Coryloideae, Betulaceae).</title>
        <authorList>
            <person name="Yang X."/>
            <person name="Wang Z."/>
            <person name="Zhang L."/>
            <person name="Hao G."/>
            <person name="Liu J."/>
            <person name="Yang Y."/>
        </authorList>
    </citation>
    <scope>NUCLEOTIDE SEQUENCE [LARGE SCALE GENOMIC DNA]</scope>
    <source>
        <strain evidence="38">Cfa_2016G</strain>
        <tissue evidence="38">Leaf</tissue>
    </source>
</reference>
<keyword evidence="10" id="KW-0732">Signal</keyword>
<feature type="region of interest" description="Disordered" evidence="35">
    <location>
        <begin position="1162"/>
        <end position="1279"/>
    </location>
</feature>
<evidence type="ECO:0000256" key="8">
    <source>
        <dbReference type="ARBA" id="ARBA00022705"/>
    </source>
</evidence>
<dbReference type="SUPFAM" id="SSF50249">
    <property type="entry name" value="Nucleic acid-binding proteins"/>
    <property type="match status" value="1"/>
</dbReference>
<dbReference type="FunFam" id="3.30.1640.10:FF:000008">
    <property type="entry name" value="DNA helicase"/>
    <property type="match status" value="1"/>
</dbReference>
<evidence type="ECO:0000256" key="3">
    <source>
        <dbReference type="ARBA" id="ARBA00008010"/>
    </source>
</evidence>
<dbReference type="GO" id="GO:0008270">
    <property type="term" value="F:zinc ion binding"/>
    <property type="evidence" value="ECO:0007669"/>
    <property type="project" value="UniProtKB-KW"/>
</dbReference>
<protein>
    <recommendedName>
        <fullName evidence="31">Calnexin homolog</fullName>
        <ecNumber evidence="5">3.6.4.12</ecNumber>
    </recommendedName>
    <alternativeName>
        <fullName evidence="6 32">DNA replication licensing factor MCM2</fullName>
    </alternativeName>
    <alternativeName>
        <fullName evidence="33">Minichromosome maintenance protein 2</fullName>
    </alternativeName>
</protein>
<evidence type="ECO:0000259" key="37">
    <source>
        <dbReference type="PROSITE" id="PS50051"/>
    </source>
</evidence>
<dbReference type="FunFam" id="2.60.120.200:FF:000048">
    <property type="entry name" value="Calnexin homolog"/>
    <property type="match status" value="1"/>
</dbReference>
<gene>
    <name evidence="38" type="ORF">FH972_009472</name>
</gene>
<evidence type="ECO:0000256" key="34">
    <source>
        <dbReference type="PIRSR" id="PIRSR601580-3"/>
    </source>
</evidence>
<dbReference type="EC" id="3.6.4.12" evidence="5"/>
<keyword evidence="25" id="KW-0325">Glycoprotein</keyword>
<dbReference type="GO" id="GO:0003697">
    <property type="term" value="F:single-stranded DNA binding"/>
    <property type="evidence" value="ECO:0007669"/>
    <property type="project" value="TreeGrafter"/>
</dbReference>
<organism evidence="38 39">
    <name type="scientific">Carpinus fangiana</name>
    <dbReference type="NCBI Taxonomy" id="176857"/>
    <lineage>
        <taxon>Eukaryota</taxon>
        <taxon>Viridiplantae</taxon>
        <taxon>Streptophyta</taxon>
        <taxon>Embryophyta</taxon>
        <taxon>Tracheophyta</taxon>
        <taxon>Spermatophyta</taxon>
        <taxon>Magnoliopsida</taxon>
        <taxon>eudicotyledons</taxon>
        <taxon>Gunneridae</taxon>
        <taxon>Pentapetalae</taxon>
        <taxon>rosids</taxon>
        <taxon>fabids</taxon>
        <taxon>Fagales</taxon>
        <taxon>Betulaceae</taxon>
        <taxon>Carpinus</taxon>
    </lineage>
</organism>
<dbReference type="GO" id="GO:0000347">
    <property type="term" value="C:THO complex"/>
    <property type="evidence" value="ECO:0007669"/>
    <property type="project" value="UniProtKB-ARBA"/>
</dbReference>
<keyword evidence="23 36" id="KW-0472">Membrane</keyword>
<dbReference type="InterPro" id="IPR027925">
    <property type="entry name" value="MCM_N"/>
</dbReference>
<evidence type="ECO:0000256" key="10">
    <source>
        <dbReference type="ARBA" id="ARBA00022729"/>
    </source>
</evidence>
<dbReference type="InterPro" id="IPR059098">
    <property type="entry name" value="WHD_MCM2"/>
</dbReference>
<feature type="compositionally biased region" description="Acidic residues" evidence="35">
    <location>
        <begin position="50"/>
        <end position="62"/>
    </location>
</feature>
<dbReference type="EMBL" id="CM017323">
    <property type="protein sequence ID" value="KAE8023811.1"/>
    <property type="molecule type" value="Genomic_DNA"/>
</dbReference>
<evidence type="ECO:0000256" key="15">
    <source>
        <dbReference type="ARBA" id="ARBA00022801"/>
    </source>
</evidence>
<evidence type="ECO:0000256" key="19">
    <source>
        <dbReference type="ARBA" id="ARBA00022837"/>
    </source>
</evidence>
<dbReference type="Gene3D" id="2.20.28.10">
    <property type="match status" value="1"/>
</dbReference>
<dbReference type="Pfam" id="PF14551">
    <property type="entry name" value="MCM_N"/>
    <property type="match status" value="1"/>
</dbReference>
<dbReference type="OrthoDB" id="844at2759"/>
<evidence type="ECO:0000256" key="6">
    <source>
        <dbReference type="ARBA" id="ARBA00018925"/>
    </source>
</evidence>
<feature type="compositionally biased region" description="Acidic residues" evidence="35">
    <location>
        <begin position="1205"/>
        <end position="1218"/>
    </location>
</feature>
<evidence type="ECO:0000256" key="11">
    <source>
        <dbReference type="ARBA" id="ARBA00022734"/>
    </source>
</evidence>
<dbReference type="InterPro" id="IPR041562">
    <property type="entry name" value="MCM_lid"/>
</dbReference>
<evidence type="ECO:0000313" key="38">
    <source>
        <dbReference type="EMBL" id="KAE8023811.1"/>
    </source>
</evidence>
<keyword evidence="9" id="KW-0479">Metal-binding</keyword>
<dbReference type="GO" id="GO:0005509">
    <property type="term" value="F:calcium ion binding"/>
    <property type="evidence" value="ECO:0007669"/>
    <property type="project" value="InterPro"/>
</dbReference>
<keyword evidence="8" id="KW-0235">DNA replication</keyword>
<dbReference type="Gene3D" id="3.30.1640.10">
    <property type="entry name" value="mini-chromosome maintenance (MCM) complex, chain A, domain 1"/>
    <property type="match status" value="1"/>
</dbReference>
<feature type="region of interest" description="Disordered" evidence="35">
    <location>
        <begin position="1"/>
        <end position="62"/>
    </location>
</feature>
<evidence type="ECO:0000256" key="36">
    <source>
        <dbReference type="SAM" id="Phobius"/>
    </source>
</evidence>
<dbReference type="GO" id="GO:0043138">
    <property type="term" value="F:3'-5' DNA helicase activity"/>
    <property type="evidence" value="ECO:0007669"/>
    <property type="project" value="TreeGrafter"/>
</dbReference>
<evidence type="ECO:0000256" key="30">
    <source>
        <dbReference type="ARBA" id="ARBA00047995"/>
    </source>
</evidence>
<feature type="region of interest" description="Disordered" evidence="35">
    <location>
        <begin position="109"/>
        <end position="197"/>
    </location>
</feature>
<dbReference type="InterPro" id="IPR009033">
    <property type="entry name" value="Calreticulin/calnexin_P_dom_sf"/>
</dbReference>
<dbReference type="GO" id="GO:0016887">
    <property type="term" value="F:ATP hydrolysis activity"/>
    <property type="evidence" value="ECO:0007669"/>
    <property type="project" value="RHEA"/>
</dbReference>
<comment type="similarity">
    <text evidence="3">Belongs to the MCM family.</text>
</comment>
<evidence type="ECO:0000256" key="14">
    <source>
        <dbReference type="ARBA" id="ARBA00022771"/>
    </source>
</evidence>
<evidence type="ECO:0000256" key="24">
    <source>
        <dbReference type="ARBA" id="ARBA00023157"/>
    </source>
</evidence>
<keyword evidence="12" id="KW-0677">Repeat</keyword>
<keyword evidence="22" id="KW-0238">DNA-binding</keyword>
<dbReference type="SUPFAM" id="SSF49899">
    <property type="entry name" value="Concanavalin A-like lectins/glucanases"/>
    <property type="match status" value="1"/>
</dbReference>
<dbReference type="Gene3D" id="2.60.120.200">
    <property type="match status" value="1"/>
</dbReference>
<evidence type="ECO:0000256" key="7">
    <source>
        <dbReference type="ARBA" id="ARBA00022692"/>
    </source>
</evidence>
<feature type="region of interest" description="Disordered" evidence="35">
    <location>
        <begin position="718"/>
        <end position="743"/>
    </location>
</feature>
<dbReference type="Gene3D" id="3.40.50.300">
    <property type="entry name" value="P-loop containing nucleotide triphosphate hydrolases"/>
    <property type="match status" value="1"/>
</dbReference>
<feature type="compositionally biased region" description="Acidic residues" evidence="35">
    <location>
        <begin position="183"/>
        <end position="197"/>
    </location>
</feature>
<feature type="compositionally biased region" description="Basic residues" evidence="35">
    <location>
        <begin position="1489"/>
        <end position="1498"/>
    </location>
</feature>
<dbReference type="SUPFAM" id="SSF52540">
    <property type="entry name" value="P-loop containing nucleoside triphosphate hydrolases"/>
    <property type="match status" value="1"/>
</dbReference>
<dbReference type="Pfam" id="PF17855">
    <property type="entry name" value="MCM_lid"/>
    <property type="match status" value="1"/>
</dbReference>
<dbReference type="InterPro" id="IPR033762">
    <property type="entry name" value="MCM_OB"/>
</dbReference>
<dbReference type="PROSITE" id="PS00804">
    <property type="entry name" value="CALRETICULIN_2"/>
    <property type="match status" value="1"/>
</dbReference>
<evidence type="ECO:0000256" key="35">
    <source>
        <dbReference type="SAM" id="MobiDB-lite"/>
    </source>
</evidence>
<keyword evidence="20" id="KW-0067">ATP-binding</keyword>
<dbReference type="InterPro" id="IPR013320">
    <property type="entry name" value="ConA-like_dom_sf"/>
</dbReference>
<feature type="compositionally biased region" description="Basic and acidic residues" evidence="35">
    <location>
        <begin position="135"/>
        <end position="147"/>
    </location>
</feature>
<dbReference type="SUPFAM" id="SSF63887">
    <property type="entry name" value="P-domain of calnexin/calreticulin"/>
    <property type="match status" value="1"/>
</dbReference>
<evidence type="ECO:0000256" key="22">
    <source>
        <dbReference type="ARBA" id="ARBA00023125"/>
    </source>
</evidence>
<dbReference type="PANTHER" id="PTHR11630">
    <property type="entry name" value="DNA REPLICATION LICENSING FACTOR MCM FAMILY MEMBER"/>
    <property type="match status" value="1"/>
</dbReference>
<dbReference type="InterPro" id="IPR001580">
    <property type="entry name" value="Calret/calnex"/>
</dbReference>
<dbReference type="GO" id="GO:0005789">
    <property type="term" value="C:endoplasmic reticulum membrane"/>
    <property type="evidence" value="ECO:0007669"/>
    <property type="project" value="UniProtKB-SubCell"/>
</dbReference>
<dbReference type="GO" id="GO:0006457">
    <property type="term" value="P:protein folding"/>
    <property type="evidence" value="ECO:0007669"/>
    <property type="project" value="InterPro"/>
</dbReference>
<keyword evidence="15" id="KW-0378">Hydrolase</keyword>
<evidence type="ECO:0000256" key="25">
    <source>
        <dbReference type="ARBA" id="ARBA00023180"/>
    </source>
</evidence>
<feature type="compositionally biased region" description="Acidic residues" evidence="35">
    <location>
        <begin position="1225"/>
        <end position="1236"/>
    </location>
</feature>
<dbReference type="Proteomes" id="UP000327013">
    <property type="component" value="Chromosome 3"/>
</dbReference>
<dbReference type="GO" id="GO:0030246">
    <property type="term" value="F:carbohydrate binding"/>
    <property type="evidence" value="ECO:0007669"/>
    <property type="project" value="UniProtKB-KW"/>
</dbReference>
<comment type="subcellular location">
    <subcellularLocation>
        <location evidence="1">Endoplasmic reticulum membrane</location>
        <topology evidence="1">Single-pass type I membrane protein</topology>
    </subcellularLocation>
    <subcellularLocation>
        <location evidence="2">Nucleus</location>
    </subcellularLocation>
</comment>
<evidence type="ECO:0000256" key="23">
    <source>
        <dbReference type="ARBA" id="ARBA00023136"/>
    </source>
</evidence>
<dbReference type="SMART" id="SM00350">
    <property type="entry name" value="MCM"/>
    <property type="match status" value="1"/>
</dbReference>
<dbReference type="GO" id="GO:0042555">
    <property type="term" value="C:MCM complex"/>
    <property type="evidence" value="ECO:0007669"/>
    <property type="project" value="InterPro"/>
</dbReference>
<dbReference type="InterPro" id="IPR008045">
    <property type="entry name" value="MCM2"/>
</dbReference>
<feature type="compositionally biased region" description="Acidic residues" evidence="35">
    <location>
        <begin position="1243"/>
        <end position="1252"/>
    </location>
</feature>
<feature type="domain" description="MCM C-terminal AAA(+) ATPase" evidence="37">
    <location>
        <begin position="502"/>
        <end position="708"/>
    </location>
</feature>
<dbReference type="Gene3D" id="2.10.250.10">
    <property type="entry name" value="Calreticulin/calnexin, P domain"/>
    <property type="match status" value="1"/>
</dbReference>
<keyword evidence="13" id="KW-0547">Nucleotide-binding</keyword>
<keyword evidence="24 34" id="KW-1015">Disulfide bond</keyword>
<keyword evidence="21 36" id="KW-1133">Transmembrane helix</keyword>
<dbReference type="GO" id="GO:0005524">
    <property type="term" value="F:ATP binding"/>
    <property type="evidence" value="ECO:0007669"/>
    <property type="project" value="UniProtKB-KW"/>
</dbReference>
<dbReference type="Pfam" id="PF12619">
    <property type="entry name" value="MCM2_N"/>
    <property type="match status" value="1"/>
</dbReference>
<dbReference type="PANTHER" id="PTHR11630:SF44">
    <property type="entry name" value="DNA REPLICATION LICENSING FACTOR MCM2"/>
    <property type="match status" value="1"/>
</dbReference>
<feature type="compositionally biased region" description="Acidic residues" evidence="35">
    <location>
        <begin position="33"/>
        <end position="42"/>
    </location>
</feature>
<keyword evidence="19" id="KW-0106">Calcium</keyword>
<dbReference type="GO" id="GO:1902975">
    <property type="term" value="P:mitotic DNA replication initiation"/>
    <property type="evidence" value="ECO:0007669"/>
    <property type="project" value="TreeGrafter"/>
</dbReference>
<evidence type="ECO:0000256" key="17">
    <source>
        <dbReference type="ARBA" id="ARBA00022824"/>
    </source>
</evidence>
<dbReference type="GO" id="GO:0051082">
    <property type="term" value="F:unfolded protein binding"/>
    <property type="evidence" value="ECO:0007669"/>
    <property type="project" value="InterPro"/>
</dbReference>
<feature type="compositionally biased region" description="Basic and acidic residues" evidence="35">
    <location>
        <begin position="1177"/>
        <end position="1195"/>
    </location>
</feature>
<dbReference type="PRINTS" id="PR00626">
    <property type="entry name" value="CALRETICULIN"/>
</dbReference>
<dbReference type="Gene3D" id="2.40.50.140">
    <property type="entry name" value="Nucleic acid-binding proteins"/>
    <property type="match status" value="1"/>
</dbReference>
<comment type="catalytic activity">
    <reaction evidence="30">
        <text>ATP + H2O = ADP + phosphate + H(+)</text>
        <dbReference type="Rhea" id="RHEA:13065"/>
        <dbReference type="ChEBI" id="CHEBI:15377"/>
        <dbReference type="ChEBI" id="CHEBI:15378"/>
        <dbReference type="ChEBI" id="CHEBI:30616"/>
        <dbReference type="ChEBI" id="CHEBI:43474"/>
        <dbReference type="ChEBI" id="CHEBI:456216"/>
        <dbReference type="EC" id="3.6.4.12"/>
    </reaction>
</comment>
<evidence type="ECO:0000256" key="32">
    <source>
        <dbReference type="ARBA" id="ARBA00074927"/>
    </source>
</evidence>
<dbReference type="InterPro" id="IPR027417">
    <property type="entry name" value="P-loop_NTPase"/>
</dbReference>
<feature type="compositionally biased region" description="Polar residues" evidence="35">
    <location>
        <begin position="14"/>
        <end position="32"/>
    </location>
</feature>
<dbReference type="CDD" id="cd17753">
    <property type="entry name" value="MCM2"/>
    <property type="match status" value="1"/>
</dbReference>
<dbReference type="InterPro" id="IPR031327">
    <property type="entry name" value="MCM"/>
</dbReference>
<comment type="function">
    <text evidence="29">Calcium-binding protein that interacts with newly synthesized monoglucosylated glycoproteins in the endoplasmic reticulum. It may act in assisting protein assembly and/or in the retention within the ER of unassembled protein subunits. It seems to play a major role in the quality control apparatus of the ER by the retention of incorrectly folded proteins.</text>
</comment>
<dbReference type="Pfam" id="PF23669">
    <property type="entry name" value="WHD_MCM2"/>
    <property type="match status" value="1"/>
</dbReference>
<keyword evidence="16" id="KW-0347">Helicase</keyword>
<keyword evidence="11" id="KW-0430">Lectin</keyword>
<sequence>MAGEEGPSSPESPTSAGFNSDQLPFTSRTSENFTDDDDEAAVDPEIIRDEPEEVEEEDDGEDLFNDAFLDDYRRMNEQDQYESVGLDDSLEDERDLDQILQDRRAAELELEARDGRVNTNRKLPQLLHDQDTDDDNYRPSKRARADFRPPAGPRSHDDTDGMQSSPGRSQRGHSREDVPMTDQTDDDPYEDEDDDEGEFEMYRVQGTLREWVTRDEVRRFIGKKFKDFLLTYVNPKNDHGDFEYVRLINEMVSANKCSLEIDYKQFIYIHPNIAIWLADAPQSVLEVMEDVAKGVVFDLHPNYKNIHQKIYVRITNLPVYDQIRNIRQIHLNTMIRIGGVVTRRSGVFPQLQQVKYDCNKCGTTLGPFFQNSYSEVKVGSCPECQSKGPFTVNIEQTIYRNYQKLTLQESPGIVPAGRLPRYKEVILLNDLIDCARPGEEIEVTGIYTNNFDLSLNTKNGFPVFATVVEANYVTKKQDLFSAYKLTQEDKEEIEKLAKDSRIGERIVKSIAPSIYGHEDIKTAIALAMFGGQEKNVEGKHRLRGDINVLLLGDPGTAKSQFLKYVEKTGQRAVYTTGKGASAVGLTAAVHKDPVTREWTLEGGALVLADKGICLIDEFDKMNDQDRVSIHEAMEQQSISISKAGIVTSLQARCSVIAAANPVGGRYDSSKTFSQNVELTDPIVSRFDILCVVKDVVDPVIDEMLAKFVVDSHFKSQPKGANIDDKPVGESDEDNQASAGPVDPEILPQDLLKKYITYAKLNVFPRLHDADMDKLTHVYAELRRESSHGQGVPIAVRHIESMIRMSEAHARMHLRQHVTQEDVDMAIRVLLDSFISTQKFGVQKALQKSFRKYMTFKKDYNELLLYLLRELVKNALHFEEIVTGSTLGLDHIDVKVEDLQSKAQEHEIYDLRPFFTSPHFARANFIDTRHFISALHVLEGQREVTPQSGKRKGLAMEGSWKIHRLQQLIAALLITSFASQICASDVIYYEPFDEPFEGRWIVSQKDDYTGVWKHSKSEGHDNYGLLVSDKARKYAIVKELDQVSLKDRTVVLQFEVRLQDGLECGGAYLKYLRPQEAGWQSKEFDNESPYSIMFGPDKCGSTNKVHFIFKHKNPKSGEYVEHHLKNPPSVPSDKLSHVYSAILKPDNELSILIDGEEKKKANFLSADDFEPPLIPDKTIPDPNDKKPEDWDERAKIPDLNAVKPDDWDEDAPMEIEDEEAVKPEGWLDDEPEEIDDPDSTKPEDWDDEEDGEWEPPKIDNPKCEIAPGCGEWKRPKKSNPAYKGKWHAPLIDNPDYKGIWKPQQIPNPDYFELEKPDFEPIAAIGIEIWTMQAGILFDNILIASDEKVAESYRLTTWKPKLDIEKEKQKAEEAAAGLSDGLSGLQKKVFDLLYKIGDIPFLDAYKPMIIDLIEKGEKQPNITIGVIVSIVVVILTVFFRILFGGKKTAASVSETDGAGAAPAEASTNQEESSGEKEEDEHEKEDAAAAPPRRRSTRREN</sequence>
<evidence type="ECO:0000256" key="12">
    <source>
        <dbReference type="ARBA" id="ARBA00022737"/>
    </source>
</evidence>
<keyword evidence="27" id="KW-0539">Nucleus</keyword>
<keyword evidence="39" id="KW-1185">Reference proteome</keyword>
<evidence type="ECO:0000256" key="9">
    <source>
        <dbReference type="ARBA" id="ARBA00022723"/>
    </source>
</evidence>
<keyword evidence="18" id="KW-0862">Zinc</keyword>
<dbReference type="GO" id="GO:0000727">
    <property type="term" value="P:double-strand break repair via break-induced replication"/>
    <property type="evidence" value="ECO:0007669"/>
    <property type="project" value="TreeGrafter"/>
</dbReference>
<dbReference type="GO" id="GO:0017116">
    <property type="term" value="F:single-stranded DNA helicase activity"/>
    <property type="evidence" value="ECO:0007669"/>
    <property type="project" value="TreeGrafter"/>
</dbReference>
<feature type="transmembrane region" description="Helical" evidence="36">
    <location>
        <begin position="1420"/>
        <end position="1441"/>
    </location>
</feature>
<dbReference type="Pfam" id="PF00262">
    <property type="entry name" value="Calreticulin"/>
    <property type="match status" value="1"/>
</dbReference>
<evidence type="ECO:0000256" key="31">
    <source>
        <dbReference type="ARBA" id="ARBA00074466"/>
    </source>
</evidence>
<keyword evidence="17" id="KW-0256">Endoplasmic reticulum</keyword>
<evidence type="ECO:0000256" key="33">
    <source>
        <dbReference type="ARBA" id="ARBA00078186"/>
    </source>
</evidence>
<name>A0A5N6R535_9ROSI</name>
<dbReference type="InterPro" id="IPR018525">
    <property type="entry name" value="MCM_CS"/>
</dbReference>
<accession>A0A5N6R535</accession>
<dbReference type="InterPro" id="IPR018124">
    <property type="entry name" value="Calret/calnex_CS"/>
</dbReference>
<evidence type="ECO:0000256" key="5">
    <source>
        <dbReference type="ARBA" id="ARBA00012551"/>
    </source>
</evidence>
<evidence type="ECO:0000313" key="39">
    <source>
        <dbReference type="Proteomes" id="UP000327013"/>
    </source>
</evidence>
<evidence type="ECO:0000256" key="16">
    <source>
        <dbReference type="ARBA" id="ARBA00022806"/>
    </source>
</evidence>
<evidence type="ECO:0000256" key="21">
    <source>
        <dbReference type="ARBA" id="ARBA00022989"/>
    </source>
</evidence>
<dbReference type="FunFam" id="2.10.250.10:FF:000001">
    <property type="entry name" value="Calnexin homolog"/>
    <property type="match status" value="1"/>
</dbReference>
<keyword evidence="28" id="KW-0131">Cell cycle</keyword>
<evidence type="ECO:0000256" key="29">
    <source>
        <dbReference type="ARBA" id="ARBA00037525"/>
    </source>
</evidence>
<evidence type="ECO:0000256" key="20">
    <source>
        <dbReference type="ARBA" id="ARBA00022840"/>
    </source>
</evidence>
<dbReference type="PROSITE" id="PS00803">
    <property type="entry name" value="CALRETICULIN_1"/>
    <property type="match status" value="1"/>
</dbReference>
<evidence type="ECO:0000256" key="13">
    <source>
        <dbReference type="ARBA" id="ARBA00022741"/>
    </source>
</evidence>
<evidence type="ECO:0000256" key="4">
    <source>
        <dbReference type="ARBA" id="ARBA00010983"/>
    </source>
</evidence>
<evidence type="ECO:0000256" key="28">
    <source>
        <dbReference type="ARBA" id="ARBA00023306"/>
    </source>
</evidence>
<dbReference type="Pfam" id="PF17207">
    <property type="entry name" value="MCM_OB"/>
    <property type="match status" value="1"/>
</dbReference>
<proteinExistence type="inferred from homology"/>
<keyword evidence="14" id="KW-0863">Zinc-finger</keyword>
<comment type="similarity">
    <text evidence="4">Belongs to the calreticulin family.</text>
</comment>
<evidence type="ECO:0000256" key="27">
    <source>
        <dbReference type="ARBA" id="ARBA00023242"/>
    </source>
</evidence>
<dbReference type="PROSITE" id="PS00805">
    <property type="entry name" value="CALRETICULIN_REPEAT"/>
    <property type="match status" value="1"/>
</dbReference>
<feature type="region of interest" description="Disordered" evidence="35">
    <location>
        <begin position="1451"/>
        <end position="1498"/>
    </location>
</feature>
<dbReference type="FunFam" id="2.20.28.10:FF:000002">
    <property type="entry name" value="DNA helicase"/>
    <property type="match status" value="1"/>
</dbReference>
<dbReference type="PROSITE" id="PS00847">
    <property type="entry name" value="MCM_1"/>
    <property type="match status" value="1"/>
</dbReference>
<dbReference type="PROSITE" id="PS50051">
    <property type="entry name" value="MCM_2"/>
    <property type="match status" value="1"/>
</dbReference>
<feature type="compositionally biased region" description="Low complexity" evidence="35">
    <location>
        <begin position="1"/>
        <end position="13"/>
    </location>
</feature>
<evidence type="ECO:0000256" key="18">
    <source>
        <dbReference type="ARBA" id="ARBA00022833"/>
    </source>
</evidence>
<evidence type="ECO:0000256" key="26">
    <source>
        <dbReference type="ARBA" id="ARBA00023186"/>
    </source>
</evidence>
<dbReference type="InterPro" id="IPR001208">
    <property type="entry name" value="MCM_dom"/>
</dbReference>
<dbReference type="InterPro" id="IPR012340">
    <property type="entry name" value="NA-bd_OB-fold"/>
</dbReference>
<evidence type="ECO:0000256" key="1">
    <source>
        <dbReference type="ARBA" id="ARBA00004115"/>
    </source>
</evidence>
<keyword evidence="7 36" id="KW-0812">Transmembrane</keyword>